<feature type="region of interest" description="Disordered" evidence="1">
    <location>
        <begin position="468"/>
        <end position="497"/>
    </location>
</feature>
<dbReference type="OMA" id="WFKARCA"/>
<protein>
    <submittedName>
        <fullName evidence="2">Uncharacterized protein</fullName>
    </submittedName>
</protein>
<evidence type="ECO:0000313" key="2">
    <source>
        <dbReference type="EMBL" id="PRQ47769.1"/>
    </source>
</evidence>
<feature type="compositionally biased region" description="Low complexity" evidence="1">
    <location>
        <begin position="477"/>
        <end position="488"/>
    </location>
</feature>
<sequence>MRTRIKDLEAENLLRSPEETKEDFRLRRFTQLCTYRTRDAHKLIVSWKSEDDEREKTSDDDNENNSDWKSCFSEFFLGFSIIWFQGQWAGGQDMLIEQLSKEFTGVVIEKSLQNESEEDFKLRIFKELCTKVIDFRVQEQFLDNAVGKLLGWIWYSRLILEPQEFDRAAELLSDLSTLGFGLLSAKYQQHKIDEMSIQVESGLAAEDLQTSTTDPEEEEAVRMRRFTELFNQVPVPTRIDLFKEVRKVLLKQKRFSEAVHFFCGLGSEDQAEMIEKLAHKKRDSAELITEKFSGILLRLRRFKKVCIKHLSAWNCSAWPEADKKRVQQGTSESDHNEEESPYAEFLFDVSITWFKARCANYRRNPIHVILSGQVEVIEKLPEEGEEDFRLRRFTESFKRLQLTSQERIVNYIQDTLFGDLGYPVSREPRAVRFGSKPVALLSSKPRAEGRGSFDSEWIKMKLPNLQGQGAAATTPRGASVGGSATTTPAGGGIVNHR</sequence>
<dbReference type="EMBL" id="PDCK01000040">
    <property type="protein sequence ID" value="PRQ47769.1"/>
    <property type="molecule type" value="Genomic_DNA"/>
</dbReference>
<gene>
    <name evidence="2" type="ORF">RchiOBHm_Chr2g0103331</name>
</gene>
<keyword evidence="3" id="KW-1185">Reference proteome</keyword>
<evidence type="ECO:0000256" key="1">
    <source>
        <dbReference type="SAM" id="MobiDB-lite"/>
    </source>
</evidence>
<evidence type="ECO:0000313" key="3">
    <source>
        <dbReference type="Proteomes" id="UP000238479"/>
    </source>
</evidence>
<dbReference type="Gramene" id="PRQ47769">
    <property type="protein sequence ID" value="PRQ47769"/>
    <property type="gene ID" value="RchiOBHm_Chr2g0103331"/>
</dbReference>
<organism evidence="2 3">
    <name type="scientific">Rosa chinensis</name>
    <name type="common">China rose</name>
    <dbReference type="NCBI Taxonomy" id="74649"/>
    <lineage>
        <taxon>Eukaryota</taxon>
        <taxon>Viridiplantae</taxon>
        <taxon>Streptophyta</taxon>
        <taxon>Embryophyta</taxon>
        <taxon>Tracheophyta</taxon>
        <taxon>Spermatophyta</taxon>
        <taxon>Magnoliopsida</taxon>
        <taxon>eudicotyledons</taxon>
        <taxon>Gunneridae</taxon>
        <taxon>Pentapetalae</taxon>
        <taxon>rosids</taxon>
        <taxon>fabids</taxon>
        <taxon>Rosales</taxon>
        <taxon>Rosaceae</taxon>
        <taxon>Rosoideae</taxon>
        <taxon>Rosoideae incertae sedis</taxon>
        <taxon>Rosa</taxon>
    </lineage>
</organism>
<proteinExistence type="predicted"/>
<accession>A0A2P6RMV2</accession>
<dbReference type="STRING" id="74649.A0A2P6RMV2"/>
<reference evidence="2 3" key="1">
    <citation type="journal article" date="2018" name="Nat. Genet.">
        <title>The Rosa genome provides new insights in the design of modern roses.</title>
        <authorList>
            <person name="Bendahmane M."/>
        </authorList>
    </citation>
    <scope>NUCLEOTIDE SEQUENCE [LARGE SCALE GENOMIC DNA]</scope>
    <source>
        <strain evidence="3">cv. Old Blush</strain>
    </source>
</reference>
<dbReference type="Proteomes" id="UP000238479">
    <property type="component" value="Chromosome 2"/>
</dbReference>
<comment type="caution">
    <text evidence="2">The sequence shown here is derived from an EMBL/GenBank/DDBJ whole genome shotgun (WGS) entry which is preliminary data.</text>
</comment>
<dbReference type="AlphaFoldDB" id="A0A2P6RMV2"/>
<name>A0A2P6RMV2_ROSCH</name>